<reference evidence="1 2" key="1">
    <citation type="submission" date="2016-11" db="EMBL/GenBank/DDBJ databases">
        <authorList>
            <person name="Jaros S."/>
            <person name="Januszkiewicz K."/>
            <person name="Wedrychowicz H."/>
        </authorList>
    </citation>
    <scope>NUCLEOTIDE SEQUENCE [LARGE SCALE GENOMIC DNA]</scope>
    <source>
        <strain evidence="1 2">DSM 8605</strain>
    </source>
</reference>
<sequence>MNEYNYRVKNELKIWQIKISKKPSLINNITLNTQKKMNSLIPEKAHEIITATIKNMVKVVILGSKYTSRLPLEDLNLEKREEIVEEKFNFYQKAATLTGVGTGAGGLLLGLADFPILLSLKVKFLYEVASIYGFDVRDYRERLYILYIFQLAFSSGKKRLEVYDKILHWEEYSKTLPLDIESFDWRSFQQEYRDYIDLAKMLQIVPVIGAVVGGYANYNLIKKLNEVAKNSYRLRIKVDNW</sequence>
<accession>A0A1M5QH64</accession>
<dbReference type="OrthoDB" id="1705901at2"/>
<dbReference type="PANTHER" id="PTHR41260:SF1">
    <property type="entry name" value="PROTEIN ECSC"/>
    <property type="match status" value="1"/>
</dbReference>
<protein>
    <submittedName>
        <fullName evidence="1">EcsC protein family protein</fullName>
    </submittedName>
</protein>
<organism evidence="1 2">
    <name type="scientific">Clostridium grantii DSM 8605</name>
    <dbReference type="NCBI Taxonomy" id="1121316"/>
    <lineage>
        <taxon>Bacteria</taxon>
        <taxon>Bacillati</taxon>
        <taxon>Bacillota</taxon>
        <taxon>Clostridia</taxon>
        <taxon>Eubacteriales</taxon>
        <taxon>Clostridiaceae</taxon>
        <taxon>Clostridium</taxon>
    </lineage>
</organism>
<evidence type="ECO:0000313" key="2">
    <source>
        <dbReference type="Proteomes" id="UP000184447"/>
    </source>
</evidence>
<dbReference type="RefSeq" id="WP_073335843.1">
    <property type="nucleotide sequence ID" value="NZ_FQXM01000002.1"/>
</dbReference>
<dbReference type="PANTHER" id="PTHR41260">
    <property type="entry name" value="PROTEIN ECSC"/>
    <property type="match status" value="1"/>
</dbReference>
<dbReference type="AlphaFoldDB" id="A0A1M5QH64"/>
<dbReference type="EMBL" id="FQXM01000002">
    <property type="protein sequence ID" value="SHH13109.1"/>
    <property type="molecule type" value="Genomic_DNA"/>
</dbReference>
<dbReference type="InterPro" id="IPR024787">
    <property type="entry name" value="EcsC"/>
</dbReference>
<evidence type="ECO:0000313" key="1">
    <source>
        <dbReference type="EMBL" id="SHH13109.1"/>
    </source>
</evidence>
<keyword evidence="2" id="KW-1185">Reference proteome</keyword>
<gene>
    <name evidence="1" type="ORF">SAMN02745207_00078</name>
</gene>
<name>A0A1M5QH64_9CLOT</name>
<dbReference type="Pfam" id="PF12787">
    <property type="entry name" value="EcsC"/>
    <property type="match status" value="1"/>
</dbReference>
<dbReference type="STRING" id="1121316.SAMN02745207_00078"/>
<proteinExistence type="predicted"/>
<dbReference type="Proteomes" id="UP000184447">
    <property type="component" value="Unassembled WGS sequence"/>
</dbReference>